<evidence type="ECO:0000256" key="1">
    <source>
        <dbReference type="SAM" id="MobiDB-lite"/>
    </source>
</evidence>
<dbReference type="Proteomes" id="UP000076858">
    <property type="component" value="Unassembled WGS sequence"/>
</dbReference>
<sequence>MYSYSSSSSISSASSAVFSYPYGQTETIEVPGKKKNGTLVTKMSHVAVHRVSRKHDNVIEIDAQRTVKTDIAIAVLRERKKLGDKTEITVLQNAAARLTIVAGLLTDLDRSMVRRFKDPNLREPDLTKTETSEKSLEAKQYRVLDVARPLLFLREKMSEEEELRGSPMARAVDPALCLWGHTFHGITASRRDNLLKISVKDQNRPTLPGLLIPRCWCITISDPKFLPLLAEPERFKPRQCGSLFGRTFIKGMVKEARDDQQLRIISGNNGPSQSLKPRGSGSSARNTSNGFHRDNISRGGHHGGRFNYGGYNKSGGIRSSFSLGGVLYQFRCLAFGLSSAPWLFTKILKPIMTFLRKLGLRLVINLDDILLLNANVEGAGKDYVLAVSLLEKCGFLINLGKSVGSPSQVTEYLGIIINSRSLPLSLRPEKIAEITYLCNNALKRVSVSLREVAKILGNLAWAIKAIPFAQAHHRSLQLQYIRSRK</sequence>
<dbReference type="Gene3D" id="3.30.70.270">
    <property type="match status" value="1"/>
</dbReference>
<dbReference type="InterPro" id="IPR043502">
    <property type="entry name" value="DNA/RNA_pol_sf"/>
</dbReference>
<feature type="domain" description="Reverse transcriptase" evidence="2">
    <location>
        <begin position="325"/>
        <end position="417"/>
    </location>
</feature>
<organism evidence="3 4">
    <name type="scientific">Daphnia magna</name>
    <dbReference type="NCBI Taxonomy" id="35525"/>
    <lineage>
        <taxon>Eukaryota</taxon>
        <taxon>Metazoa</taxon>
        <taxon>Ecdysozoa</taxon>
        <taxon>Arthropoda</taxon>
        <taxon>Crustacea</taxon>
        <taxon>Branchiopoda</taxon>
        <taxon>Diplostraca</taxon>
        <taxon>Cladocera</taxon>
        <taxon>Anomopoda</taxon>
        <taxon>Daphniidae</taxon>
        <taxon>Daphnia</taxon>
    </lineage>
</organism>
<protein>
    <recommendedName>
        <fullName evidence="2">Reverse transcriptase domain-containing protein</fullName>
    </recommendedName>
</protein>
<feature type="compositionally biased region" description="Polar residues" evidence="1">
    <location>
        <begin position="266"/>
        <end position="290"/>
    </location>
</feature>
<feature type="region of interest" description="Disordered" evidence="1">
    <location>
        <begin position="263"/>
        <end position="301"/>
    </location>
</feature>
<dbReference type="PANTHER" id="PTHR33050">
    <property type="entry name" value="REVERSE TRANSCRIPTASE DOMAIN-CONTAINING PROTEIN"/>
    <property type="match status" value="1"/>
</dbReference>
<comment type="caution">
    <text evidence="3">The sequence shown here is derived from an EMBL/GenBank/DDBJ whole genome shotgun (WGS) entry which is preliminary data.</text>
</comment>
<dbReference type="InterPro" id="IPR043128">
    <property type="entry name" value="Rev_trsase/Diguanyl_cyclase"/>
</dbReference>
<gene>
    <name evidence="3" type="ORF">APZ42_033603</name>
</gene>
<dbReference type="GO" id="GO:0071897">
    <property type="term" value="P:DNA biosynthetic process"/>
    <property type="evidence" value="ECO:0007669"/>
    <property type="project" value="UniProtKB-ARBA"/>
</dbReference>
<dbReference type="InterPro" id="IPR052055">
    <property type="entry name" value="Hepadnavirus_pol/RT"/>
</dbReference>
<evidence type="ECO:0000313" key="3">
    <source>
        <dbReference type="EMBL" id="KZS03617.1"/>
    </source>
</evidence>
<evidence type="ECO:0000259" key="2">
    <source>
        <dbReference type="Pfam" id="PF00078"/>
    </source>
</evidence>
<dbReference type="PANTHER" id="PTHR33050:SF7">
    <property type="entry name" value="RIBONUCLEASE H"/>
    <property type="match status" value="1"/>
</dbReference>
<keyword evidence="4" id="KW-1185">Reference proteome</keyword>
<evidence type="ECO:0000313" key="4">
    <source>
        <dbReference type="Proteomes" id="UP000076858"/>
    </source>
</evidence>
<accession>A0A164KXJ3</accession>
<dbReference type="AlphaFoldDB" id="A0A164KXJ3"/>
<proteinExistence type="predicted"/>
<reference evidence="3 4" key="1">
    <citation type="submission" date="2016-03" db="EMBL/GenBank/DDBJ databases">
        <title>EvidentialGene: Evidence-directed Construction of Genes on Genomes.</title>
        <authorList>
            <person name="Gilbert D.G."/>
            <person name="Choi J.-H."/>
            <person name="Mockaitis K."/>
            <person name="Colbourne J."/>
            <person name="Pfrender M."/>
        </authorList>
    </citation>
    <scope>NUCLEOTIDE SEQUENCE [LARGE SCALE GENOMIC DNA]</scope>
    <source>
        <strain evidence="3 4">Xinb3</strain>
        <tissue evidence="3">Complete organism</tissue>
    </source>
</reference>
<dbReference type="InterPro" id="IPR000477">
    <property type="entry name" value="RT_dom"/>
</dbReference>
<dbReference type="Pfam" id="PF00078">
    <property type="entry name" value="RVT_1"/>
    <property type="match status" value="1"/>
</dbReference>
<dbReference type="EMBL" id="LRGB01003241">
    <property type="protein sequence ID" value="KZS03617.1"/>
    <property type="molecule type" value="Genomic_DNA"/>
</dbReference>
<dbReference type="SUPFAM" id="SSF56672">
    <property type="entry name" value="DNA/RNA polymerases"/>
    <property type="match status" value="1"/>
</dbReference>
<name>A0A164KXJ3_9CRUS</name>